<accession>A0ACC3T3U6</accession>
<organism evidence="1 2">
    <name type="scientific">Lipomyces kononenkoae</name>
    <name type="common">Yeast</name>
    <dbReference type="NCBI Taxonomy" id="34357"/>
    <lineage>
        <taxon>Eukaryota</taxon>
        <taxon>Fungi</taxon>
        <taxon>Dikarya</taxon>
        <taxon>Ascomycota</taxon>
        <taxon>Saccharomycotina</taxon>
        <taxon>Lipomycetes</taxon>
        <taxon>Lipomycetales</taxon>
        <taxon>Lipomycetaceae</taxon>
        <taxon>Lipomyces</taxon>
    </lineage>
</organism>
<comment type="caution">
    <text evidence="1">The sequence shown here is derived from an EMBL/GenBank/DDBJ whole genome shotgun (WGS) entry which is preliminary data.</text>
</comment>
<proteinExistence type="predicted"/>
<sequence length="716" mass="81747">MVQKSTKKFQKKHLKRTIDQRKHVQAYKKKIAKGGKRKPSAEEEYYGDEAQRAKRQRPSRSEQALGDGTNAKDFFAGGVQDNVEEALAGVNKKRRPVKAKDDDDDDGVADFTSFLDQDDQDLLNEENASEESDNDEVDGVADEEILEGSDDEDGDVPPGKNGKKTDDDREELTRKDIAQWKKSLTENKSLRALKQVAVAFRAAVYVGKAESEAMTFKYTITDPAVYNDIVMLALTQFPEVLNHHIPVITSSAGRRTVATTNKKYQQLTPLLKSLSASLLRILSDLNDPKTVSAVLTATEKLLPYFASFRRYVKQFIRAVVDIWSTAPDESTRLMAWVVIRSAAESGDKGMLELCMKTSYAGMIKNCRQTSIHTIPLINFMKNTAATLYALNREVSYQTAFDYIRQLAIHLRNSVVHKSKDSYKTVYNWQYIHSLDFWRRVLSLHCDTAKELKEGKESALRPLIYPLVQVILGTMRLVPAAQYFPLRFTLFRSLIDLSRHADVYIPLLPTMTELLTSTTVTRPGKPSTLRPFDFEHNIRANAAYLGTRIYQTGVCEQIIDCIIEFYGLYAKHISFPELVVPCVITLKRYARKKDRLSTATAEKGGKKGKKRENIKFHKQLLEVVEKLELNSKFVQDRRKNVEFSPANHEQVNQFLKDVPWEKTPLGQYLKIQREVKEERLRILRASMENDGEQQETQEDDVMDEVEDDDNDDEDDSE</sequence>
<dbReference type="EMBL" id="MU971354">
    <property type="protein sequence ID" value="KAK9238617.1"/>
    <property type="molecule type" value="Genomic_DNA"/>
</dbReference>
<gene>
    <name evidence="1" type="ORF">V1525DRAFT_400560</name>
</gene>
<evidence type="ECO:0000313" key="2">
    <source>
        <dbReference type="Proteomes" id="UP001433508"/>
    </source>
</evidence>
<evidence type="ECO:0000313" key="1">
    <source>
        <dbReference type="EMBL" id="KAK9238617.1"/>
    </source>
</evidence>
<dbReference type="Proteomes" id="UP001433508">
    <property type="component" value="Unassembled WGS sequence"/>
</dbReference>
<keyword evidence="2" id="KW-1185">Reference proteome</keyword>
<reference evidence="2" key="1">
    <citation type="journal article" date="2024" name="Front. Bioeng. Biotechnol.">
        <title>Genome-scale model development and genomic sequencing of the oleaginous clade Lipomyces.</title>
        <authorList>
            <person name="Czajka J.J."/>
            <person name="Han Y."/>
            <person name="Kim J."/>
            <person name="Mondo S.J."/>
            <person name="Hofstad B.A."/>
            <person name="Robles A."/>
            <person name="Haridas S."/>
            <person name="Riley R."/>
            <person name="LaButti K."/>
            <person name="Pangilinan J."/>
            <person name="Andreopoulos W."/>
            <person name="Lipzen A."/>
            <person name="Yan J."/>
            <person name="Wang M."/>
            <person name="Ng V."/>
            <person name="Grigoriev I.V."/>
            <person name="Spatafora J.W."/>
            <person name="Magnuson J.K."/>
            <person name="Baker S.E."/>
            <person name="Pomraning K.R."/>
        </authorList>
    </citation>
    <scope>NUCLEOTIDE SEQUENCE [LARGE SCALE GENOMIC DNA]</scope>
    <source>
        <strain evidence="2">CBS 7786</strain>
    </source>
</reference>
<protein>
    <submittedName>
        <fullName evidence="1">Noc2p family-domain-containing protein</fullName>
    </submittedName>
</protein>
<name>A0ACC3T3U6_LIPKO</name>